<dbReference type="PANTHER" id="PTHR35458:SF2">
    <property type="entry name" value="SLR0755 PROTEIN"/>
    <property type="match status" value="1"/>
</dbReference>
<dbReference type="CDD" id="cd18722">
    <property type="entry name" value="PIN_NicB-like"/>
    <property type="match status" value="1"/>
</dbReference>
<dbReference type="Pfam" id="PF01936">
    <property type="entry name" value="NYN"/>
    <property type="match status" value="1"/>
</dbReference>
<evidence type="ECO:0000313" key="2">
    <source>
        <dbReference type="EMBL" id="GAG64245.1"/>
    </source>
</evidence>
<dbReference type="InterPro" id="IPR021139">
    <property type="entry name" value="NYN"/>
</dbReference>
<dbReference type="Gene3D" id="3.40.50.1010">
    <property type="entry name" value="5'-nuclease"/>
    <property type="match status" value="1"/>
</dbReference>
<dbReference type="InterPro" id="IPR047140">
    <property type="entry name" value="LabA"/>
</dbReference>
<protein>
    <recommendedName>
        <fullName evidence="1">NYN domain-containing protein</fullName>
    </recommendedName>
</protein>
<accession>X0Z4E2</accession>
<name>X0Z4E2_9ZZZZ</name>
<dbReference type="AlphaFoldDB" id="X0Z4E2"/>
<sequence length="203" mass="23740">MNQIVFFIDGFNLYHALEGNIAYHKYKWLNLAKLSKCFITTKDKIVDIFYFTAYTTWNPLKMDRHKNFVKALQLVGIKIVLGAFRHKDRTCRICHKKYSTFEEKQTDVNISIKLFQTAINDMWDTAIIISGDSDLIPAILAIKTTFPTKRIGIVIPIGRRAEELKQTVDFHMKLKEKHLKTCQFDDVIVIDKNQKLIRPSSWK</sequence>
<feature type="domain" description="NYN" evidence="1">
    <location>
        <begin position="5"/>
        <end position="169"/>
    </location>
</feature>
<organism evidence="2">
    <name type="scientific">marine sediment metagenome</name>
    <dbReference type="NCBI Taxonomy" id="412755"/>
    <lineage>
        <taxon>unclassified sequences</taxon>
        <taxon>metagenomes</taxon>
        <taxon>ecological metagenomes</taxon>
    </lineage>
</organism>
<gene>
    <name evidence="2" type="ORF">S01H4_07750</name>
</gene>
<dbReference type="PANTHER" id="PTHR35458">
    <property type="entry name" value="SLR0755 PROTEIN"/>
    <property type="match status" value="1"/>
</dbReference>
<dbReference type="EMBL" id="BART01002574">
    <property type="protein sequence ID" value="GAG64245.1"/>
    <property type="molecule type" value="Genomic_DNA"/>
</dbReference>
<evidence type="ECO:0000259" key="1">
    <source>
        <dbReference type="Pfam" id="PF01936"/>
    </source>
</evidence>
<proteinExistence type="predicted"/>
<reference evidence="2" key="1">
    <citation type="journal article" date="2014" name="Front. Microbiol.">
        <title>High frequency of phylogenetically diverse reductive dehalogenase-homologous genes in deep subseafloor sedimentary metagenomes.</title>
        <authorList>
            <person name="Kawai M."/>
            <person name="Futagami T."/>
            <person name="Toyoda A."/>
            <person name="Takaki Y."/>
            <person name="Nishi S."/>
            <person name="Hori S."/>
            <person name="Arai W."/>
            <person name="Tsubouchi T."/>
            <person name="Morono Y."/>
            <person name="Uchiyama I."/>
            <person name="Ito T."/>
            <person name="Fujiyama A."/>
            <person name="Inagaki F."/>
            <person name="Takami H."/>
        </authorList>
    </citation>
    <scope>NUCLEOTIDE SEQUENCE</scope>
    <source>
        <strain evidence="2">Expedition CK06-06</strain>
    </source>
</reference>
<comment type="caution">
    <text evidence="2">The sequence shown here is derived from an EMBL/GenBank/DDBJ whole genome shotgun (WGS) entry which is preliminary data.</text>
</comment>
<dbReference type="GO" id="GO:0004540">
    <property type="term" value="F:RNA nuclease activity"/>
    <property type="evidence" value="ECO:0007669"/>
    <property type="project" value="InterPro"/>
</dbReference>